<dbReference type="Gene3D" id="3.90.470.10">
    <property type="entry name" value="Ribosomal protein L22/L17"/>
    <property type="match status" value="1"/>
</dbReference>
<dbReference type="Pfam" id="PF00237">
    <property type="entry name" value="Ribosomal_L22"/>
    <property type="match status" value="1"/>
</dbReference>
<accession>A0ABD1CKK7</accession>
<dbReference type="InterPro" id="IPR036394">
    <property type="entry name" value="Ribosomal_uL22_sf"/>
</dbReference>
<proteinExistence type="inferred from homology"/>
<dbReference type="GO" id="GO:1990904">
    <property type="term" value="C:ribonucleoprotein complex"/>
    <property type="evidence" value="ECO:0007669"/>
    <property type="project" value="UniProtKB-KW"/>
</dbReference>
<gene>
    <name evidence="5" type="ORF">pipiens_016596</name>
</gene>
<keyword evidence="2 4" id="KW-0689">Ribosomal protein</keyword>
<dbReference type="SUPFAM" id="SSF54843">
    <property type="entry name" value="Ribosomal protein L22"/>
    <property type="match status" value="1"/>
</dbReference>
<dbReference type="EMBL" id="JBEHCU010011294">
    <property type="protein sequence ID" value="KAL1376927.1"/>
    <property type="molecule type" value="Genomic_DNA"/>
</dbReference>
<comment type="similarity">
    <text evidence="1 4">Belongs to the universal ribosomal protein uL22 family.</text>
</comment>
<name>A0ABD1CKK7_CULPP</name>
<protein>
    <submittedName>
        <fullName evidence="5">Uncharacterized protein</fullName>
    </submittedName>
</protein>
<dbReference type="InterPro" id="IPR001063">
    <property type="entry name" value="Ribosomal_uL22"/>
</dbReference>
<dbReference type="Proteomes" id="UP001562425">
    <property type="component" value="Unassembled WGS sequence"/>
</dbReference>
<evidence type="ECO:0000256" key="4">
    <source>
        <dbReference type="RuleBase" id="RU004005"/>
    </source>
</evidence>
<evidence type="ECO:0000256" key="1">
    <source>
        <dbReference type="ARBA" id="ARBA00009451"/>
    </source>
</evidence>
<evidence type="ECO:0000313" key="5">
    <source>
        <dbReference type="EMBL" id="KAL1376927.1"/>
    </source>
</evidence>
<evidence type="ECO:0000256" key="3">
    <source>
        <dbReference type="ARBA" id="ARBA00023274"/>
    </source>
</evidence>
<keyword evidence="3 4" id="KW-0687">Ribonucleoprotein</keyword>
<organism evidence="5 6">
    <name type="scientific">Culex pipiens pipiens</name>
    <name type="common">Northern house mosquito</name>
    <dbReference type="NCBI Taxonomy" id="38569"/>
    <lineage>
        <taxon>Eukaryota</taxon>
        <taxon>Metazoa</taxon>
        <taxon>Ecdysozoa</taxon>
        <taxon>Arthropoda</taxon>
        <taxon>Hexapoda</taxon>
        <taxon>Insecta</taxon>
        <taxon>Pterygota</taxon>
        <taxon>Neoptera</taxon>
        <taxon>Endopterygota</taxon>
        <taxon>Diptera</taxon>
        <taxon>Nematocera</taxon>
        <taxon>Culicoidea</taxon>
        <taxon>Culicidae</taxon>
        <taxon>Culicinae</taxon>
        <taxon>Culicini</taxon>
        <taxon>Culex</taxon>
        <taxon>Culex</taxon>
    </lineage>
</organism>
<sequence length="160" mass="18043">MVEERRGTKQTSQVVHVLRLDPPVAFQGQTLEHARLSLTVKVRRVPAKATVKANADYRELNVVERLVVHHIQVNRALRLHRRTKRVHGRVNLVTHDRSGYSGASSSAYGGSSGFAVLFPEVEIRVLCSQKARPGLPSLQPLNSIQFGCSRIRYPRYQQAR</sequence>
<evidence type="ECO:0000256" key="2">
    <source>
        <dbReference type="ARBA" id="ARBA00022980"/>
    </source>
</evidence>
<dbReference type="GO" id="GO:0005840">
    <property type="term" value="C:ribosome"/>
    <property type="evidence" value="ECO:0007669"/>
    <property type="project" value="UniProtKB-KW"/>
</dbReference>
<evidence type="ECO:0000313" key="6">
    <source>
        <dbReference type="Proteomes" id="UP001562425"/>
    </source>
</evidence>
<reference evidence="5 6" key="1">
    <citation type="submission" date="2024-05" db="EMBL/GenBank/DDBJ databases">
        <title>Culex pipiens pipiens assembly and annotation.</title>
        <authorList>
            <person name="Alout H."/>
            <person name="Durand T."/>
        </authorList>
    </citation>
    <scope>NUCLEOTIDE SEQUENCE [LARGE SCALE GENOMIC DNA]</scope>
    <source>
        <strain evidence="5">HA-2024</strain>
        <tissue evidence="5">Whole body</tissue>
    </source>
</reference>
<dbReference type="AlphaFoldDB" id="A0ABD1CKK7"/>
<keyword evidence="6" id="KW-1185">Reference proteome</keyword>
<comment type="caution">
    <text evidence="5">The sequence shown here is derived from an EMBL/GenBank/DDBJ whole genome shotgun (WGS) entry which is preliminary data.</text>
</comment>